<evidence type="ECO:0000256" key="6">
    <source>
        <dbReference type="ARBA" id="ARBA00023212"/>
    </source>
</evidence>
<keyword evidence="6" id="KW-0206">Cytoskeleton</keyword>
<dbReference type="ExpressionAtlas" id="R7W0W3">
    <property type="expression patterns" value="baseline"/>
</dbReference>
<feature type="compositionally biased region" description="Basic residues" evidence="8">
    <location>
        <begin position="11"/>
        <end position="25"/>
    </location>
</feature>
<keyword evidence="3" id="KW-0963">Cytoplasm</keyword>
<evidence type="ECO:0000256" key="3">
    <source>
        <dbReference type="ARBA" id="ARBA00022490"/>
    </source>
</evidence>
<dbReference type="Pfam" id="PF07058">
    <property type="entry name" value="MAP70"/>
    <property type="match status" value="3"/>
</dbReference>
<comment type="subcellular location">
    <subcellularLocation>
        <location evidence="1">Cytoplasm</location>
        <location evidence="1">Cytoskeleton</location>
    </subcellularLocation>
</comment>
<accession>R7W0W3</accession>
<evidence type="ECO:0000256" key="2">
    <source>
        <dbReference type="ARBA" id="ARBA00008825"/>
    </source>
</evidence>
<comment type="similarity">
    <text evidence="2">Belongs to the MAP70 family.</text>
</comment>
<keyword evidence="4" id="KW-0493">Microtubule</keyword>
<protein>
    <recommendedName>
        <fullName evidence="10">Microtubule-associated protein 70-2</fullName>
    </recommendedName>
</protein>
<dbReference type="PANTHER" id="PTHR31246">
    <property type="entry name" value="MICROTUBULE-ASSOCIATED PROTEIN 70-2"/>
    <property type="match status" value="1"/>
</dbReference>
<evidence type="ECO:0000256" key="7">
    <source>
        <dbReference type="SAM" id="Coils"/>
    </source>
</evidence>
<dbReference type="PANTHER" id="PTHR31246:SF32">
    <property type="entry name" value="MICROTUBULE-ASSOCIATED PROTEIN 70-1"/>
    <property type="match status" value="1"/>
</dbReference>
<feature type="region of interest" description="Disordered" evidence="8">
    <location>
        <begin position="1"/>
        <end position="26"/>
    </location>
</feature>
<dbReference type="EnsemblPlants" id="EMT03038">
    <property type="protein sequence ID" value="EMT03038"/>
    <property type="gene ID" value="F775_20637"/>
</dbReference>
<keyword evidence="5 7" id="KW-0175">Coiled coil</keyword>
<sequence length="483" mass="54494">MADPYGDGRALRNHQHQHQQQRPRLKPAMEMEDLISLLHGSDPVRVELTRLENDLHYKEKELGDAQAEIKALRLSERAREKAVEDNLEAKKINDEKKAALAAQFAAEATLRRVHAAQKDDDMPPIEAILAPLEAELKLARQEIAKLQDDNRALDRLTKSKEAALLEAERTVQIALAKASLVDDLQNKNQELMKQIDRLTKSKEAALLEAERTVQIALAKASLVDDLQNKNQELMKQIEICQEENKILDRMHRQKVAEVEKLTQTVRELEEAVLAGGAMANAVRDYQRKVQEMNEEMKTLDRELAHAKVSANRVAVVVANEWKDGNDKVMPVKQWLEERRLLQGEMQQLRDKLAIAERAARSEAQLKVCCMICSKRRSLLSGRLCHEKDQSLKDKDDAVEMLAKKIDTLTKAMESEAKKMGRDVAAMEKEVVAMRLEKEQDTKARRFGSSSTSASQMPPGRTLPRSGSALGAAQHATCDADMKY</sequence>
<reference evidence="9" key="1">
    <citation type="submission" date="2015-06" db="UniProtKB">
        <authorList>
            <consortium name="EnsemblPlants"/>
        </authorList>
    </citation>
    <scope>IDENTIFICATION</scope>
</reference>
<feature type="coiled-coil region" evidence="7">
    <location>
        <begin position="181"/>
        <end position="365"/>
    </location>
</feature>
<dbReference type="InterPro" id="IPR009768">
    <property type="entry name" value="MAP70"/>
</dbReference>
<dbReference type="GO" id="GO:0008017">
    <property type="term" value="F:microtubule binding"/>
    <property type="evidence" value="ECO:0007669"/>
    <property type="project" value="InterPro"/>
</dbReference>
<organism evidence="9">
    <name type="scientific">Aegilops tauschii</name>
    <name type="common">Tausch's goatgrass</name>
    <name type="synonym">Aegilops squarrosa</name>
    <dbReference type="NCBI Taxonomy" id="37682"/>
    <lineage>
        <taxon>Eukaryota</taxon>
        <taxon>Viridiplantae</taxon>
        <taxon>Streptophyta</taxon>
        <taxon>Embryophyta</taxon>
        <taxon>Tracheophyta</taxon>
        <taxon>Spermatophyta</taxon>
        <taxon>Magnoliopsida</taxon>
        <taxon>Liliopsida</taxon>
        <taxon>Poales</taxon>
        <taxon>Poaceae</taxon>
        <taxon>BOP clade</taxon>
        <taxon>Pooideae</taxon>
        <taxon>Triticodae</taxon>
        <taxon>Triticeae</taxon>
        <taxon>Triticinae</taxon>
        <taxon>Aegilops</taxon>
    </lineage>
</organism>
<evidence type="ECO:0000256" key="1">
    <source>
        <dbReference type="ARBA" id="ARBA00004245"/>
    </source>
</evidence>
<dbReference type="AlphaFoldDB" id="R7W0W3"/>
<evidence type="ECO:0000256" key="8">
    <source>
        <dbReference type="SAM" id="MobiDB-lite"/>
    </source>
</evidence>
<dbReference type="GO" id="GO:0007010">
    <property type="term" value="P:cytoskeleton organization"/>
    <property type="evidence" value="ECO:0007669"/>
    <property type="project" value="InterPro"/>
</dbReference>
<evidence type="ECO:0000256" key="5">
    <source>
        <dbReference type="ARBA" id="ARBA00023054"/>
    </source>
</evidence>
<name>R7W0W3_AEGTA</name>
<proteinExistence type="inferred from homology"/>
<feature type="coiled-coil region" evidence="7">
    <location>
        <begin position="129"/>
        <end position="156"/>
    </location>
</feature>
<feature type="region of interest" description="Disordered" evidence="8">
    <location>
        <begin position="437"/>
        <end position="483"/>
    </location>
</feature>
<dbReference type="GO" id="GO:0005874">
    <property type="term" value="C:microtubule"/>
    <property type="evidence" value="ECO:0007669"/>
    <property type="project" value="UniProtKB-KW"/>
</dbReference>
<evidence type="ECO:0008006" key="10">
    <source>
        <dbReference type="Google" id="ProtNLM"/>
    </source>
</evidence>
<evidence type="ECO:0000313" key="9">
    <source>
        <dbReference type="EnsemblPlants" id="EMT03038"/>
    </source>
</evidence>
<evidence type="ECO:0000256" key="4">
    <source>
        <dbReference type="ARBA" id="ARBA00022701"/>
    </source>
</evidence>